<feature type="transmembrane region" description="Helical" evidence="3">
    <location>
        <begin position="870"/>
        <end position="897"/>
    </location>
</feature>
<feature type="region of interest" description="Disordered" evidence="2">
    <location>
        <begin position="362"/>
        <end position="388"/>
    </location>
</feature>
<feature type="compositionally biased region" description="Basic and acidic residues" evidence="2">
    <location>
        <begin position="362"/>
        <end position="371"/>
    </location>
</feature>
<comment type="similarity">
    <text evidence="1">Belongs to the ThrE exporter (TC 2.A.79) family.</text>
</comment>
<feature type="compositionally biased region" description="Low complexity" evidence="2">
    <location>
        <begin position="113"/>
        <end position="126"/>
    </location>
</feature>
<feature type="transmembrane region" description="Helical" evidence="3">
    <location>
        <begin position="601"/>
        <end position="623"/>
    </location>
</feature>
<dbReference type="PANTHER" id="PTHR31082:SF4">
    <property type="entry name" value="PHEROMONE-REGULATED MEMBRANE PROTEIN 10"/>
    <property type="match status" value="1"/>
</dbReference>
<keyword evidence="6" id="KW-1185">Reference proteome</keyword>
<evidence type="ECO:0000313" key="6">
    <source>
        <dbReference type="Proteomes" id="UP000799439"/>
    </source>
</evidence>
<keyword evidence="3" id="KW-0812">Transmembrane</keyword>
<proteinExistence type="inferred from homology"/>
<reference evidence="5" key="1">
    <citation type="journal article" date="2020" name="Stud. Mycol.">
        <title>101 Dothideomycetes genomes: a test case for predicting lifestyles and emergence of pathogens.</title>
        <authorList>
            <person name="Haridas S."/>
            <person name="Albert R."/>
            <person name="Binder M."/>
            <person name="Bloem J."/>
            <person name="Labutti K."/>
            <person name="Salamov A."/>
            <person name="Andreopoulos B."/>
            <person name="Baker S."/>
            <person name="Barry K."/>
            <person name="Bills G."/>
            <person name="Bluhm B."/>
            <person name="Cannon C."/>
            <person name="Castanera R."/>
            <person name="Culley D."/>
            <person name="Daum C."/>
            <person name="Ezra D."/>
            <person name="Gonzalez J."/>
            <person name="Henrissat B."/>
            <person name="Kuo A."/>
            <person name="Liang C."/>
            <person name="Lipzen A."/>
            <person name="Lutzoni F."/>
            <person name="Magnuson J."/>
            <person name="Mondo S."/>
            <person name="Nolan M."/>
            <person name="Ohm R."/>
            <person name="Pangilinan J."/>
            <person name="Park H.-J."/>
            <person name="Ramirez L."/>
            <person name="Alfaro M."/>
            <person name="Sun H."/>
            <person name="Tritt A."/>
            <person name="Yoshinaga Y."/>
            <person name="Zwiers L.-H."/>
            <person name="Turgeon B."/>
            <person name="Goodwin S."/>
            <person name="Spatafora J."/>
            <person name="Crous P."/>
            <person name="Grigoriev I."/>
        </authorList>
    </citation>
    <scope>NUCLEOTIDE SEQUENCE</scope>
    <source>
        <strain evidence="5">CBS 260.36</strain>
    </source>
</reference>
<feature type="transmembrane region" description="Helical" evidence="3">
    <location>
        <begin position="545"/>
        <end position="562"/>
    </location>
</feature>
<feature type="transmembrane region" description="Helical" evidence="3">
    <location>
        <begin position="700"/>
        <end position="718"/>
    </location>
</feature>
<keyword evidence="3" id="KW-0472">Membrane</keyword>
<dbReference type="EMBL" id="ML996081">
    <property type="protein sequence ID" value="KAF2157387.1"/>
    <property type="molecule type" value="Genomic_DNA"/>
</dbReference>
<accession>A0A9P4J8P1</accession>
<comment type="caution">
    <text evidence="5">The sequence shown here is derived from an EMBL/GenBank/DDBJ whole genome shotgun (WGS) entry which is preliminary data.</text>
</comment>
<gene>
    <name evidence="5" type="ORF">K461DRAFT_284023</name>
</gene>
<feature type="transmembrane region" description="Helical" evidence="3">
    <location>
        <begin position="724"/>
        <end position="743"/>
    </location>
</feature>
<feature type="compositionally biased region" description="Low complexity" evidence="2">
    <location>
        <begin position="288"/>
        <end position="318"/>
    </location>
</feature>
<feature type="transmembrane region" description="Helical" evidence="3">
    <location>
        <begin position="812"/>
        <end position="829"/>
    </location>
</feature>
<feature type="transmembrane region" description="Helical" evidence="3">
    <location>
        <begin position="635"/>
        <end position="656"/>
    </location>
</feature>
<dbReference type="Proteomes" id="UP000799439">
    <property type="component" value="Unassembled WGS sequence"/>
</dbReference>
<feature type="region of interest" description="Disordered" evidence="2">
    <location>
        <begin position="221"/>
        <end position="258"/>
    </location>
</feature>
<dbReference type="OrthoDB" id="413008at2759"/>
<evidence type="ECO:0000259" key="4">
    <source>
        <dbReference type="Pfam" id="PF06738"/>
    </source>
</evidence>
<feature type="transmembrane region" description="Helical" evidence="3">
    <location>
        <begin position="569"/>
        <end position="589"/>
    </location>
</feature>
<feature type="region of interest" description="Disordered" evidence="2">
    <location>
        <begin position="275"/>
        <end position="334"/>
    </location>
</feature>
<dbReference type="PANTHER" id="PTHR31082">
    <property type="entry name" value="PHEROMONE-REGULATED MEMBRANE PROTEIN 10"/>
    <property type="match status" value="1"/>
</dbReference>
<evidence type="ECO:0000313" key="5">
    <source>
        <dbReference type="EMBL" id="KAF2157387.1"/>
    </source>
</evidence>
<feature type="compositionally biased region" description="Basic and acidic residues" evidence="2">
    <location>
        <begin position="243"/>
        <end position="258"/>
    </location>
</feature>
<feature type="region of interest" description="Disordered" evidence="2">
    <location>
        <begin position="95"/>
        <end position="176"/>
    </location>
</feature>
<dbReference type="GO" id="GO:0022857">
    <property type="term" value="F:transmembrane transporter activity"/>
    <property type="evidence" value="ECO:0007669"/>
    <property type="project" value="InterPro"/>
</dbReference>
<feature type="compositionally biased region" description="Basic and acidic residues" evidence="2">
    <location>
        <begin position="134"/>
        <end position="152"/>
    </location>
</feature>
<evidence type="ECO:0000256" key="3">
    <source>
        <dbReference type="SAM" id="Phobius"/>
    </source>
</evidence>
<dbReference type="InterPro" id="IPR010619">
    <property type="entry name" value="ThrE-like_N"/>
</dbReference>
<dbReference type="InterPro" id="IPR051361">
    <property type="entry name" value="ThrE/Ser_Exporter"/>
</dbReference>
<sequence length="909" mass="97801">MAHHAKKGSAGGQAKKGKKIVGFSQGNDTVDTQNRPRSGLPSASFSLDVTPPAAVALDTTSPSHSRRASGNIPSFVDRSHLPELSPEITSELRAALAGTPQPRPVRPALRRGNSSFNQQNDSSDFSPGGTRTPQEFEAKQAYERGKRLERHQQASSTLGSRAPSPAREQINSHDGVPEISLQTFDNAIESDSDENGNFILKKHHQPAHQAEAEKLVKSHTGKAHHHYYHTPPPEYRSGVATPTEERSGYEFHVPKPDKMRGGVLGMLLSLYNQDEAQGRRPAGHSRRSSSVFSSSKSTPNHSPTSSGTSTPVTPATATRKSWYGGSSKRNGSTTSLAKLVGSSSIGATHAVSGLGAQVAQRIKEQQAQEKARAKKRSPSSGAFSALKGLSQARPAEEFRITVHIAETIARQRYLEKLCRALMENGAPTHRLEEYMKMSARVLEIEAQFLYIPGSMIISFDDSQTHTAAVRLVRATQGLDLGKLRDVHELYKEVVHDRLGVEEATRRLHDIRKRPQKYNKWLLVLVCGLASASVGPFAFGARLIDLPIAFFLGALVGVLQLVIAPRSDLYSNVFEVTAVVATSFLARAFGSIRGGNLFCFSALAQSAIALILPGYTVLCASLELQSRSMVAGSVRMVYAVIYSLFLGFGIMVGTAIYGRIDPSATSATTCENSIQAPYTFIAVPIFTVCLIVINQGKWKQMPVMVTIAFAGFVTSFYTAKRFSSNTQIANTVSSFVIGVMANLYSRVGKRCESWCLDQWEDRIQPRVGAVLGKITKRAPGVRLRSLANLEAGQASSAETEKARLQARKGSRHVGYGLAAAAMLPGIFVQVPSGLAASGSLVSGLATANQINSKTNSTTGSTTQMTSSLDSLAFGVSISVVQIAIGITVGLFLAAIVVYPSGKRRSGLFSF</sequence>
<protein>
    <submittedName>
        <fullName evidence="5">DUF1212-domain-containing protein</fullName>
    </submittedName>
</protein>
<feature type="compositionally biased region" description="Polar residues" evidence="2">
    <location>
        <begin position="24"/>
        <end position="47"/>
    </location>
</feature>
<dbReference type="AlphaFoldDB" id="A0A9P4J8P1"/>
<feature type="domain" description="Threonine/serine exporter-like N-terminal" evidence="4">
    <location>
        <begin position="413"/>
        <end position="655"/>
    </location>
</feature>
<evidence type="ECO:0000256" key="1">
    <source>
        <dbReference type="ARBA" id="ARBA00034125"/>
    </source>
</evidence>
<organism evidence="5 6">
    <name type="scientific">Myriangium duriaei CBS 260.36</name>
    <dbReference type="NCBI Taxonomy" id="1168546"/>
    <lineage>
        <taxon>Eukaryota</taxon>
        <taxon>Fungi</taxon>
        <taxon>Dikarya</taxon>
        <taxon>Ascomycota</taxon>
        <taxon>Pezizomycotina</taxon>
        <taxon>Dothideomycetes</taxon>
        <taxon>Dothideomycetidae</taxon>
        <taxon>Myriangiales</taxon>
        <taxon>Myriangiaceae</taxon>
        <taxon>Myriangium</taxon>
    </lineage>
</organism>
<name>A0A9P4J8P1_9PEZI</name>
<feature type="transmembrane region" description="Helical" evidence="3">
    <location>
        <begin position="676"/>
        <end position="693"/>
    </location>
</feature>
<dbReference type="Pfam" id="PF06738">
    <property type="entry name" value="ThrE"/>
    <property type="match status" value="1"/>
</dbReference>
<feature type="transmembrane region" description="Helical" evidence="3">
    <location>
        <begin position="520"/>
        <end position="539"/>
    </location>
</feature>
<keyword evidence="3" id="KW-1133">Transmembrane helix</keyword>
<feature type="region of interest" description="Disordered" evidence="2">
    <location>
        <begin position="1"/>
        <end position="81"/>
    </location>
</feature>
<evidence type="ECO:0000256" key="2">
    <source>
        <dbReference type="SAM" id="MobiDB-lite"/>
    </source>
</evidence>